<keyword evidence="8" id="KW-1133">Transmembrane helix</keyword>
<keyword evidence="2" id="KW-0575">Peroxidase</keyword>
<dbReference type="GO" id="GO:0004601">
    <property type="term" value="F:peroxidase activity"/>
    <property type="evidence" value="ECO:0007669"/>
    <property type="project" value="UniProtKB-KW"/>
</dbReference>
<dbReference type="PANTHER" id="PTHR33577:SF9">
    <property type="entry name" value="PEROXIDASE STCC"/>
    <property type="match status" value="1"/>
</dbReference>
<keyword evidence="9" id="KW-0732">Signal</keyword>
<keyword evidence="12" id="KW-1185">Reference proteome</keyword>
<evidence type="ECO:0000256" key="9">
    <source>
        <dbReference type="SAM" id="SignalP"/>
    </source>
</evidence>
<feature type="transmembrane region" description="Helical" evidence="8">
    <location>
        <begin position="420"/>
        <end position="441"/>
    </location>
</feature>
<protein>
    <submittedName>
        <fullName evidence="11">Cloroperoxidase</fullName>
    </submittedName>
</protein>
<comment type="caution">
    <text evidence="11">The sequence shown here is derived from an EMBL/GenBank/DDBJ whole genome shotgun (WGS) entry which is preliminary data.</text>
</comment>
<gene>
    <name evidence="11" type="ORF">KCU98_g3142</name>
</gene>
<evidence type="ECO:0000256" key="1">
    <source>
        <dbReference type="ARBA" id="ARBA00001970"/>
    </source>
</evidence>
<comment type="similarity">
    <text evidence="7">Belongs to the chloroperoxidase family.</text>
</comment>
<keyword evidence="4" id="KW-0479">Metal-binding</keyword>
<comment type="cofactor">
    <cofactor evidence="1">
        <name>heme b</name>
        <dbReference type="ChEBI" id="CHEBI:60344"/>
    </cofactor>
</comment>
<reference evidence="11" key="1">
    <citation type="journal article" date="2021" name="J Fungi (Basel)">
        <title>Virulence traits and population genomics of the black yeast Aureobasidium melanogenum.</title>
        <authorList>
            <person name="Cernosa A."/>
            <person name="Sun X."/>
            <person name="Gostincar C."/>
            <person name="Fang C."/>
            <person name="Gunde-Cimerman N."/>
            <person name="Song Z."/>
        </authorList>
    </citation>
    <scope>NUCLEOTIDE SEQUENCE</scope>
    <source>
        <strain evidence="11">EXF-9298</strain>
    </source>
</reference>
<evidence type="ECO:0000313" key="11">
    <source>
        <dbReference type="EMBL" id="KAG9987710.1"/>
    </source>
</evidence>
<dbReference type="EMBL" id="JAHFXS010000203">
    <property type="protein sequence ID" value="KAG9987710.1"/>
    <property type="molecule type" value="Genomic_DNA"/>
</dbReference>
<dbReference type="AlphaFoldDB" id="A0A9P8G039"/>
<evidence type="ECO:0000256" key="8">
    <source>
        <dbReference type="SAM" id="Phobius"/>
    </source>
</evidence>
<proteinExistence type="inferred from homology"/>
<dbReference type="SUPFAM" id="SSF47571">
    <property type="entry name" value="Cloroperoxidase"/>
    <property type="match status" value="1"/>
</dbReference>
<evidence type="ECO:0000256" key="4">
    <source>
        <dbReference type="ARBA" id="ARBA00022723"/>
    </source>
</evidence>
<evidence type="ECO:0000256" key="3">
    <source>
        <dbReference type="ARBA" id="ARBA00022617"/>
    </source>
</evidence>
<sequence>MWAPVILSFTLPQLTAAMPKPEFSSSLLSSEFQGGLPSDFSSAISTEYPTSLPSSLPSIVAGQIEPILDPHDPRYLNWVPAGPNDSRGPCPALNSLANHGFLPHDGKNLNVAQLVLALFQGLGVSPEVSGVIGLLGALSSTHPLSLSFDLHDLSRHLFYIEHDDSFSRQDCRIGNCNDFNVTLWQTALDAMGEGPMVDAFDLGRGKSARITSELTQNPEDLYGPRAAGFGAIEAGFVLTAMGGPSAIAPLKYVRIFFEEERLPWDEGWRPFVEATNVATVTDAAVLSLAADSNLLPDAARVVIDTPSLCYLAITSKQRPEFFIFKVFQLYHLSIVNGQYYGPVVFEVLWLFHLEHYLEHYYHLLIIDTLRLCHIILCHLKHCFEHYCKSAIFVVVLWIFIFEIFQLYHLEHYFEHYYDPVVFISVLQLYCLTIVKPEFLIFDVKLLDHKSFKCDLSSSIYIL</sequence>
<keyword evidence="3" id="KW-0349">Heme</keyword>
<evidence type="ECO:0000256" key="2">
    <source>
        <dbReference type="ARBA" id="ARBA00022559"/>
    </source>
</evidence>
<dbReference type="InterPro" id="IPR000028">
    <property type="entry name" value="Chloroperoxidase"/>
</dbReference>
<dbReference type="Proteomes" id="UP000729357">
    <property type="component" value="Unassembled WGS sequence"/>
</dbReference>
<keyword evidence="8" id="KW-0472">Membrane</keyword>
<feature type="domain" description="Heme haloperoxidase family profile" evidence="10">
    <location>
        <begin position="71"/>
        <end position="285"/>
    </location>
</feature>
<name>A0A9P8G039_AURME</name>
<dbReference type="GO" id="GO:0046872">
    <property type="term" value="F:metal ion binding"/>
    <property type="evidence" value="ECO:0007669"/>
    <property type="project" value="UniProtKB-KW"/>
</dbReference>
<evidence type="ECO:0000256" key="5">
    <source>
        <dbReference type="ARBA" id="ARBA00023002"/>
    </source>
</evidence>
<dbReference type="Pfam" id="PF01328">
    <property type="entry name" value="Peroxidase_2"/>
    <property type="match status" value="1"/>
</dbReference>
<accession>A0A9P8G039</accession>
<dbReference type="PANTHER" id="PTHR33577">
    <property type="entry name" value="STERIGMATOCYSTIN BIOSYNTHESIS PEROXIDASE STCC-RELATED"/>
    <property type="match status" value="1"/>
</dbReference>
<organism evidence="11 12">
    <name type="scientific">Aureobasidium melanogenum</name>
    <name type="common">Aureobasidium pullulans var. melanogenum</name>
    <dbReference type="NCBI Taxonomy" id="46634"/>
    <lineage>
        <taxon>Eukaryota</taxon>
        <taxon>Fungi</taxon>
        <taxon>Dikarya</taxon>
        <taxon>Ascomycota</taxon>
        <taxon>Pezizomycotina</taxon>
        <taxon>Dothideomycetes</taxon>
        <taxon>Dothideomycetidae</taxon>
        <taxon>Dothideales</taxon>
        <taxon>Saccotheciaceae</taxon>
        <taxon>Aureobasidium</taxon>
    </lineage>
</organism>
<dbReference type="Gene3D" id="1.10.489.10">
    <property type="entry name" value="Chloroperoxidase-like"/>
    <property type="match status" value="1"/>
</dbReference>
<evidence type="ECO:0000259" key="10">
    <source>
        <dbReference type="PROSITE" id="PS51405"/>
    </source>
</evidence>
<keyword evidence="6" id="KW-0408">Iron</keyword>
<keyword evidence="8" id="KW-0812">Transmembrane</keyword>
<dbReference type="InterPro" id="IPR036851">
    <property type="entry name" value="Chloroperoxidase-like_sf"/>
</dbReference>
<feature type="chain" id="PRO_5040348605" evidence="9">
    <location>
        <begin position="18"/>
        <end position="462"/>
    </location>
</feature>
<feature type="signal peptide" evidence="9">
    <location>
        <begin position="1"/>
        <end position="17"/>
    </location>
</feature>
<keyword evidence="5" id="KW-0560">Oxidoreductase</keyword>
<reference evidence="11" key="2">
    <citation type="submission" date="2021-08" db="EMBL/GenBank/DDBJ databases">
        <authorList>
            <person name="Gostincar C."/>
            <person name="Sun X."/>
            <person name="Song Z."/>
            <person name="Gunde-Cimerman N."/>
        </authorList>
    </citation>
    <scope>NUCLEOTIDE SEQUENCE</scope>
    <source>
        <strain evidence="11">EXF-9298</strain>
    </source>
</reference>
<evidence type="ECO:0000313" key="12">
    <source>
        <dbReference type="Proteomes" id="UP000729357"/>
    </source>
</evidence>
<feature type="non-terminal residue" evidence="11">
    <location>
        <position position="462"/>
    </location>
</feature>
<dbReference type="PROSITE" id="PS51405">
    <property type="entry name" value="HEME_HALOPEROXIDASE"/>
    <property type="match status" value="1"/>
</dbReference>
<evidence type="ECO:0000256" key="7">
    <source>
        <dbReference type="ARBA" id="ARBA00025795"/>
    </source>
</evidence>
<evidence type="ECO:0000256" key="6">
    <source>
        <dbReference type="ARBA" id="ARBA00023004"/>
    </source>
</evidence>
<feature type="transmembrane region" description="Helical" evidence="8">
    <location>
        <begin position="391"/>
        <end position="408"/>
    </location>
</feature>